<protein>
    <submittedName>
        <fullName evidence="1">Uncharacterized protein</fullName>
    </submittedName>
</protein>
<keyword evidence="2" id="KW-1185">Reference proteome</keyword>
<dbReference type="EMBL" id="AOIS01000022">
    <property type="protein sequence ID" value="ELZ20988.1"/>
    <property type="molecule type" value="Genomic_DNA"/>
</dbReference>
<proteinExistence type="predicted"/>
<evidence type="ECO:0000313" key="2">
    <source>
        <dbReference type="Proteomes" id="UP000011657"/>
    </source>
</evidence>
<organism evidence="1 2">
    <name type="scientific">Haloterrigena salina JCM 13891</name>
    <dbReference type="NCBI Taxonomy" id="1227488"/>
    <lineage>
        <taxon>Archaea</taxon>
        <taxon>Methanobacteriati</taxon>
        <taxon>Methanobacteriota</taxon>
        <taxon>Stenosarchaea group</taxon>
        <taxon>Halobacteria</taxon>
        <taxon>Halobacteriales</taxon>
        <taxon>Natrialbaceae</taxon>
        <taxon>Haloterrigena</taxon>
    </lineage>
</organism>
<name>M0CED5_9EURY</name>
<accession>M0CED5</accession>
<evidence type="ECO:0000313" key="1">
    <source>
        <dbReference type="EMBL" id="ELZ20988.1"/>
    </source>
</evidence>
<reference evidence="1 2" key="1">
    <citation type="journal article" date="2014" name="PLoS Genet.">
        <title>Phylogenetically driven sequencing of extremely halophilic archaea reveals strategies for static and dynamic osmo-response.</title>
        <authorList>
            <person name="Becker E.A."/>
            <person name="Seitzer P.M."/>
            <person name="Tritt A."/>
            <person name="Larsen D."/>
            <person name="Krusor M."/>
            <person name="Yao A.I."/>
            <person name="Wu D."/>
            <person name="Madern D."/>
            <person name="Eisen J.A."/>
            <person name="Darling A.E."/>
            <person name="Facciotti M.T."/>
        </authorList>
    </citation>
    <scope>NUCLEOTIDE SEQUENCE [LARGE SCALE GENOMIC DNA]</scope>
    <source>
        <strain evidence="1 2">JCM 13891</strain>
    </source>
</reference>
<dbReference type="AlphaFoldDB" id="M0CED5"/>
<dbReference type="Proteomes" id="UP000011657">
    <property type="component" value="Unassembled WGS sequence"/>
</dbReference>
<gene>
    <name evidence="1" type="ORF">C477_05802</name>
</gene>
<comment type="caution">
    <text evidence="1">The sequence shown here is derived from an EMBL/GenBank/DDBJ whole genome shotgun (WGS) entry which is preliminary data.</text>
</comment>
<sequence>MEVYRNLADTEFKEIEFAAEAITEAVSDEILLAEDLEMDNDRRICNHLLPAIIIVLEHLTHANLRWRGPGSEGRVQIDETLEGVRGFAAWIPPSCLPSDATLEDIAHACGAEKQGRSLALDV</sequence>